<sequence length="66" mass="7397">MNGPEFFQTYMGKRFFESTMPNLVRELKRLNDNVERLVTVAEQHAGQKQSSSGEPVPPTTEGGETP</sequence>
<proteinExistence type="predicted"/>
<reference evidence="2 5" key="2">
    <citation type="submission" date="2019-07" db="EMBL/GenBank/DDBJ databases">
        <title>Whole genome shotgun sequence of Myxococcus virescens NBRC 100334.</title>
        <authorList>
            <person name="Hosoyama A."/>
            <person name="Uohara A."/>
            <person name="Ohji S."/>
            <person name="Ichikawa N."/>
        </authorList>
    </citation>
    <scope>NUCLEOTIDE SEQUENCE [LARGE SCALE GENOMIC DNA]</scope>
    <source>
        <strain evidence="2 5">NBRC 100334</strain>
    </source>
</reference>
<dbReference type="AlphaFoldDB" id="A0A511HPG3"/>
<comment type="caution">
    <text evidence="2">The sequence shown here is derived from an EMBL/GenBank/DDBJ whole genome shotgun (WGS) entry which is preliminary data.</text>
</comment>
<evidence type="ECO:0000313" key="3">
    <source>
        <dbReference type="EMBL" id="SDF31435.1"/>
    </source>
</evidence>
<dbReference type="Proteomes" id="UP000198717">
    <property type="component" value="Unassembled WGS sequence"/>
</dbReference>
<dbReference type="EMBL" id="BJVY01000075">
    <property type="protein sequence ID" value="GEL75482.1"/>
    <property type="molecule type" value="Genomic_DNA"/>
</dbReference>
<evidence type="ECO:0000313" key="2">
    <source>
        <dbReference type="EMBL" id="GEL75482.1"/>
    </source>
</evidence>
<keyword evidence="4" id="KW-1185">Reference proteome</keyword>
<name>A0A511HPG3_9BACT</name>
<evidence type="ECO:0000313" key="4">
    <source>
        <dbReference type="Proteomes" id="UP000198717"/>
    </source>
</evidence>
<gene>
    <name evidence="2" type="ORF">MVI01_72660</name>
    <name evidence="3" type="ORF">SAMN04488504_13019</name>
</gene>
<evidence type="ECO:0000313" key="5">
    <source>
        <dbReference type="Proteomes" id="UP000321224"/>
    </source>
</evidence>
<feature type="region of interest" description="Disordered" evidence="1">
    <location>
        <begin position="41"/>
        <end position="66"/>
    </location>
</feature>
<reference evidence="3 4" key="1">
    <citation type="submission" date="2016-10" db="EMBL/GenBank/DDBJ databases">
        <authorList>
            <person name="Varghese N."/>
            <person name="Submissions S."/>
        </authorList>
    </citation>
    <scope>NUCLEOTIDE SEQUENCE [LARGE SCALE GENOMIC DNA]</scope>
    <source>
        <strain evidence="3 4">DSM 2260</strain>
    </source>
</reference>
<dbReference type="EMBL" id="FNAJ01000030">
    <property type="protein sequence ID" value="SDF31435.1"/>
    <property type="molecule type" value="Genomic_DNA"/>
</dbReference>
<protein>
    <submittedName>
        <fullName evidence="2">Uncharacterized protein</fullName>
    </submittedName>
</protein>
<organism evidence="2 5">
    <name type="scientific">Myxococcus virescens</name>
    <dbReference type="NCBI Taxonomy" id="83456"/>
    <lineage>
        <taxon>Bacteria</taxon>
        <taxon>Pseudomonadati</taxon>
        <taxon>Myxococcota</taxon>
        <taxon>Myxococcia</taxon>
        <taxon>Myxococcales</taxon>
        <taxon>Cystobacterineae</taxon>
        <taxon>Myxococcaceae</taxon>
        <taxon>Myxococcus</taxon>
    </lineage>
</organism>
<dbReference type="Proteomes" id="UP000321224">
    <property type="component" value="Unassembled WGS sequence"/>
</dbReference>
<accession>A0A511HPG3</accession>
<evidence type="ECO:0000256" key="1">
    <source>
        <dbReference type="SAM" id="MobiDB-lite"/>
    </source>
</evidence>